<dbReference type="Proteomes" id="UP000838763">
    <property type="component" value="Unassembled WGS sequence"/>
</dbReference>
<proteinExistence type="predicted"/>
<sequence length="260" mass="27709">MRRQTLSPSEWITSPHAPPTLLFRLAFDLSGQYHASRSRRCLMVKEGLVASPDAVRDVLPYAEPQLKNVNMVSKAILTFAMAACAAQAASLAKRDSGTLFATETTIYDVGVGSAICSRDGVVQIYKSDIDEGRDKTALLTFDIPESLAGHTCKLGFTLGNGFSDGQSNNLQLFTSLEASPACAIPDGYIASYPPGNWRGINIGDIAIGDPTSTITAYGDSLLKGGDCPAGQTLAFELVGQGQDVWVGLSTKEEGLYIEYS</sequence>
<comment type="caution">
    <text evidence="1">The sequence shown here is derived from an EMBL/GenBank/DDBJ whole genome shotgun (WGS) entry which is preliminary data.</text>
</comment>
<evidence type="ECO:0000313" key="2">
    <source>
        <dbReference type="Proteomes" id="UP000838763"/>
    </source>
</evidence>
<accession>A0A9P1H3P9</accession>
<dbReference type="OrthoDB" id="5356630at2759"/>
<reference evidence="1" key="1">
    <citation type="submission" date="2022-11" db="EMBL/GenBank/DDBJ databases">
        <authorList>
            <person name="Scott C."/>
            <person name="Bruce N."/>
        </authorList>
    </citation>
    <scope>NUCLEOTIDE SEQUENCE</scope>
</reference>
<name>A0A9P1H3P9_9PEZI</name>
<protein>
    <recommendedName>
        <fullName evidence="3">Ubiquitin 3 binding protein But2 C-terminal domain-containing protein</fullName>
    </recommendedName>
</protein>
<evidence type="ECO:0008006" key="3">
    <source>
        <dbReference type="Google" id="ProtNLM"/>
    </source>
</evidence>
<dbReference type="AlphaFoldDB" id="A0A9P1H3P9"/>
<dbReference type="EMBL" id="CALLCH030000012">
    <property type="protein sequence ID" value="CAI4215374.1"/>
    <property type="molecule type" value="Genomic_DNA"/>
</dbReference>
<keyword evidence="2" id="KW-1185">Reference proteome</keyword>
<gene>
    <name evidence="1" type="ORF">PPNO1_LOCUS5085</name>
</gene>
<evidence type="ECO:0000313" key="1">
    <source>
        <dbReference type="EMBL" id="CAI4215374.1"/>
    </source>
</evidence>
<organism evidence="1 2">
    <name type="scientific">Parascedosporium putredinis</name>
    <dbReference type="NCBI Taxonomy" id="1442378"/>
    <lineage>
        <taxon>Eukaryota</taxon>
        <taxon>Fungi</taxon>
        <taxon>Dikarya</taxon>
        <taxon>Ascomycota</taxon>
        <taxon>Pezizomycotina</taxon>
        <taxon>Sordariomycetes</taxon>
        <taxon>Hypocreomycetidae</taxon>
        <taxon>Microascales</taxon>
        <taxon>Microascaceae</taxon>
        <taxon>Parascedosporium</taxon>
    </lineage>
</organism>